<evidence type="ECO:0000313" key="4">
    <source>
        <dbReference type="Proteomes" id="UP000078559"/>
    </source>
</evidence>
<evidence type="ECO:0000259" key="1">
    <source>
        <dbReference type="Pfam" id="PF06985"/>
    </source>
</evidence>
<protein>
    <submittedName>
        <fullName evidence="3">Vegetative incompatibility protein HET-E-1</fullName>
    </submittedName>
</protein>
<proteinExistence type="predicted"/>
<reference evidence="3" key="1">
    <citation type="submission" date="2014-12" db="EMBL/GenBank/DDBJ databases">
        <title>Genome Sequence of Valsa Canker Pathogens Uncovers a Specific Adaption of Colonization on Woody Bark.</title>
        <authorList>
            <person name="Yin Z."/>
            <person name="Liu H."/>
            <person name="Gao X."/>
            <person name="Li Z."/>
            <person name="Song N."/>
            <person name="Ke X."/>
            <person name="Dai Q."/>
            <person name="Wu Y."/>
            <person name="Sun Y."/>
            <person name="Xu J.-R."/>
            <person name="Kang Z.K."/>
            <person name="Wang L."/>
            <person name="Huang L."/>
        </authorList>
    </citation>
    <scope>NUCLEOTIDE SEQUENCE [LARGE SCALE GENOMIC DNA]</scope>
    <source>
        <strain evidence="3">03-8</strain>
    </source>
</reference>
<dbReference type="AlphaFoldDB" id="A0A194VUG1"/>
<feature type="domain" description="Heterokaryon incompatibility" evidence="1">
    <location>
        <begin position="22"/>
        <end position="114"/>
    </location>
</feature>
<dbReference type="Pfam" id="PF06985">
    <property type="entry name" value="HET"/>
    <property type="match status" value="1"/>
</dbReference>
<gene>
    <name evidence="3" type="ORF">VM1G_02643</name>
</gene>
<dbReference type="InterPro" id="IPR010730">
    <property type="entry name" value="HET"/>
</dbReference>
<dbReference type="PANTHER" id="PTHR10622:SF12">
    <property type="entry name" value="HET DOMAIN-CONTAINING PROTEIN"/>
    <property type="match status" value="1"/>
</dbReference>
<dbReference type="InterPro" id="IPR058525">
    <property type="entry name" value="DUF8212"/>
</dbReference>
<organism evidence="3 4">
    <name type="scientific">Cytospora mali</name>
    <name type="common">Apple Valsa canker fungus</name>
    <name type="synonym">Valsa mali</name>
    <dbReference type="NCBI Taxonomy" id="578113"/>
    <lineage>
        <taxon>Eukaryota</taxon>
        <taxon>Fungi</taxon>
        <taxon>Dikarya</taxon>
        <taxon>Ascomycota</taxon>
        <taxon>Pezizomycotina</taxon>
        <taxon>Sordariomycetes</taxon>
        <taxon>Sordariomycetidae</taxon>
        <taxon>Diaporthales</taxon>
        <taxon>Cytosporaceae</taxon>
        <taxon>Cytospora</taxon>
    </lineage>
</organism>
<dbReference type="Proteomes" id="UP000078559">
    <property type="component" value="Chromosome 3"/>
</dbReference>
<keyword evidence="4" id="KW-1185">Reference proteome</keyword>
<sequence length="413" mass="47546">MWLINTTTLRLEFVLKPESQPYAILSHTWEEEEVTFQEMANLEMAQKKKGFMKIKKTCQLAQERQPPLLYAWVDTCCIDKTSSVELAEAINSMFAWYKKATVCFAFLSDFTAHEPVNPDPLLPHCRWFTRGWTLQELIAPKIVEFYDSVWNPHGTKSERRDEIADITGVASKVLDDSDLLHNVSVGARMSWASGRQTSRDEDMAYCLLGIFNVNMVMIYGEGAKAFIRLQEEIMKDSNDMTLFAWCSDDSSQLYRGILARSPSEFEFCRDVVRSDDFDTMNKEYMLTNNGLRIETNLAKDNVLEIGLLDRSHRLGIGTYLRKTPNGFVRHGPPTIYFLSRGDYRQRTGKQSTIYIRKDITAEDSKLLKDQLDCNVKVLFRLSGNVEVNILRAHPSPFWDRLSYVEPAMGTWDS</sequence>
<name>A0A194VUG1_CYTMA</name>
<evidence type="ECO:0000259" key="2">
    <source>
        <dbReference type="Pfam" id="PF26640"/>
    </source>
</evidence>
<dbReference type="Pfam" id="PF26640">
    <property type="entry name" value="DUF8212"/>
    <property type="match status" value="1"/>
</dbReference>
<accession>A0A194VUG1</accession>
<dbReference type="PANTHER" id="PTHR10622">
    <property type="entry name" value="HET DOMAIN-CONTAINING PROTEIN"/>
    <property type="match status" value="1"/>
</dbReference>
<dbReference type="OrthoDB" id="20872at2759"/>
<dbReference type="EMBL" id="CM003100">
    <property type="protein sequence ID" value="KUI67849.1"/>
    <property type="molecule type" value="Genomic_DNA"/>
</dbReference>
<feature type="domain" description="DUF8212" evidence="2">
    <location>
        <begin position="224"/>
        <end position="246"/>
    </location>
</feature>
<evidence type="ECO:0000313" key="3">
    <source>
        <dbReference type="EMBL" id="KUI67849.1"/>
    </source>
</evidence>